<dbReference type="Proteomes" id="UP000029839">
    <property type="component" value="Unassembled WGS sequence"/>
</dbReference>
<dbReference type="HAMAP" id="MF_02087">
    <property type="entry name" value="PLP_homeostasis"/>
    <property type="match status" value="1"/>
</dbReference>
<keyword evidence="7" id="KW-1185">Reference proteome</keyword>
<dbReference type="NCBIfam" id="TIGR00044">
    <property type="entry name" value="YggS family pyridoxal phosphate-dependent enzyme"/>
    <property type="match status" value="1"/>
</dbReference>
<evidence type="ECO:0000313" key="6">
    <source>
        <dbReference type="EMBL" id="KGM11183.1"/>
    </source>
</evidence>
<dbReference type="CDD" id="cd00635">
    <property type="entry name" value="PLPDE_III_YBL036c_like"/>
    <property type="match status" value="1"/>
</dbReference>
<evidence type="ECO:0000256" key="3">
    <source>
        <dbReference type="PIRSR" id="PIRSR004848-1"/>
    </source>
</evidence>
<dbReference type="Pfam" id="PF01168">
    <property type="entry name" value="Ala_racemase_N"/>
    <property type="match status" value="1"/>
</dbReference>
<proteinExistence type="inferred from homology"/>
<accession>A0A0A0BRV3</accession>
<keyword evidence="1 2" id="KW-0663">Pyridoxal phosphate</keyword>
<comment type="caution">
    <text evidence="6">The sequence shown here is derived from an EMBL/GenBank/DDBJ whole genome shotgun (WGS) entry which is preliminary data.</text>
</comment>
<comment type="function">
    <text evidence="2">Pyridoxal 5'-phosphate (PLP)-binding protein, which is involved in PLP homeostasis.</text>
</comment>
<evidence type="ECO:0000256" key="4">
    <source>
        <dbReference type="RuleBase" id="RU004514"/>
    </source>
</evidence>
<dbReference type="PIRSF" id="PIRSF004848">
    <property type="entry name" value="YBL036c_PLPDEIII"/>
    <property type="match status" value="1"/>
</dbReference>
<name>A0A0A0BRV3_9CELL</name>
<reference evidence="6 7" key="1">
    <citation type="submission" date="2013-08" db="EMBL/GenBank/DDBJ databases">
        <title>Genome sequencing of Cellulomonas carbonis T26.</title>
        <authorList>
            <person name="Chen F."/>
            <person name="Li Y."/>
            <person name="Wang G."/>
        </authorList>
    </citation>
    <scope>NUCLEOTIDE SEQUENCE [LARGE SCALE GENOMIC DNA]</scope>
    <source>
        <strain evidence="6 7">T26</strain>
    </source>
</reference>
<dbReference type="InterPro" id="IPR029066">
    <property type="entry name" value="PLP-binding_barrel"/>
</dbReference>
<dbReference type="Gene3D" id="3.20.20.10">
    <property type="entry name" value="Alanine racemase"/>
    <property type="match status" value="1"/>
</dbReference>
<feature type="domain" description="Alanine racemase N-terminal" evidence="5">
    <location>
        <begin position="11"/>
        <end position="232"/>
    </location>
</feature>
<evidence type="ECO:0000313" key="7">
    <source>
        <dbReference type="Proteomes" id="UP000029839"/>
    </source>
</evidence>
<comment type="similarity">
    <text evidence="2 4">Belongs to the pyridoxal phosphate-binding protein YggS/PROSC family.</text>
</comment>
<evidence type="ECO:0000259" key="5">
    <source>
        <dbReference type="Pfam" id="PF01168"/>
    </source>
</evidence>
<protein>
    <recommendedName>
        <fullName evidence="2">Pyridoxal phosphate homeostasis protein</fullName>
        <shortName evidence="2">PLP homeostasis protein</shortName>
    </recommendedName>
</protein>
<sequence>MSTDLMARLGHVRERVGRAADAAGRPAASVRLMLAVKRQPEALVREAVLAGATLLGDNTVQELVAHAPGIADLGPELHLIGHLQSNKVNAALRWATCVQTVDSVALADRLARRCVTLGRDLDVMIQVNVSGEPAKHGVAPECAGALAEHVAGLDRLRLTGFMTVGALSDEDAVVRAGFRRLREVRDEVAGSGVPGTAHATELSMGMSGDLESAVAEGATIVRVGSAVFGDRPARPAR</sequence>
<organism evidence="6 7">
    <name type="scientific">Cellulomonas carbonis T26</name>
    <dbReference type="NCBI Taxonomy" id="947969"/>
    <lineage>
        <taxon>Bacteria</taxon>
        <taxon>Bacillati</taxon>
        <taxon>Actinomycetota</taxon>
        <taxon>Actinomycetes</taxon>
        <taxon>Micrococcales</taxon>
        <taxon>Cellulomonadaceae</taxon>
        <taxon>Cellulomonas</taxon>
    </lineage>
</organism>
<gene>
    <name evidence="6" type="ORF">N868_11980</name>
</gene>
<evidence type="ECO:0000256" key="2">
    <source>
        <dbReference type="HAMAP-Rule" id="MF_02087"/>
    </source>
</evidence>
<dbReference type="GO" id="GO:0030170">
    <property type="term" value="F:pyridoxal phosphate binding"/>
    <property type="evidence" value="ECO:0007669"/>
    <property type="project" value="UniProtKB-UniRule"/>
</dbReference>
<comment type="cofactor">
    <cofactor evidence="3">
        <name>pyridoxal 5'-phosphate</name>
        <dbReference type="ChEBI" id="CHEBI:597326"/>
    </cofactor>
</comment>
<dbReference type="InterPro" id="IPR001608">
    <property type="entry name" value="Ala_racemase_N"/>
</dbReference>
<dbReference type="AlphaFoldDB" id="A0A0A0BRV3"/>
<feature type="modified residue" description="N6-(pyridoxal phosphate)lysine" evidence="2 3">
    <location>
        <position position="37"/>
    </location>
</feature>
<evidence type="ECO:0000256" key="1">
    <source>
        <dbReference type="ARBA" id="ARBA00022898"/>
    </source>
</evidence>
<dbReference type="PANTHER" id="PTHR10146:SF14">
    <property type="entry name" value="PYRIDOXAL PHOSPHATE HOMEOSTASIS PROTEIN"/>
    <property type="match status" value="1"/>
</dbReference>
<dbReference type="InterPro" id="IPR011078">
    <property type="entry name" value="PyrdxlP_homeostasis"/>
</dbReference>
<dbReference type="EMBL" id="AXCY01000028">
    <property type="protein sequence ID" value="KGM11183.1"/>
    <property type="molecule type" value="Genomic_DNA"/>
</dbReference>
<reference evidence="6 7" key="2">
    <citation type="journal article" date="2015" name="Stand. Genomic Sci.">
        <title>Draft genome sequence of Cellulomonas carbonis T26(T) and comparative analysis of six Cellulomonas genomes.</title>
        <authorList>
            <person name="Zhuang W."/>
            <person name="Zhang S."/>
            <person name="Xia X."/>
            <person name="Wang G."/>
        </authorList>
    </citation>
    <scope>NUCLEOTIDE SEQUENCE [LARGE SCALE GENOMIC DNA]</scope>
    <source>
        <strain evidence="6 7">T26</strain>
    </source>
</reference>
<dbReference type="PANTHER" id="PTHR10146">
    <property type="entry name" value="PROLINE SYNTHETASE CO-TRANSCRIBED BACTERIAL HOMOLOG PROTEIN"/>
    <property type="match status" value="1"/>
</dbReference>
<dbReference type="SUPFAM" id="SSF51419">
    <property type="entry name" value="PLP-binding barrel"/>
    <property type="match status" value="1"/>
</dbReference>